<dbReference type="AlphaFoldDB" id="A0A9W9NZB0"/>
<name>A0A9W9NZB0_9EURO</name>
<dbReference type="InterPro" id="IPR021848">
    <property type="entry name" value="HODM_asu-like"/>
</dbReference>
<reference evidence="2" key="2">
    <citation type="journal article" date="2023" name="IMA Fungus">
        <title>Comparative genomic study of the Penicillium genus elucidates a diverse pangenome and 15 lateral gene transfer events.</title>
        <authorList>
            <person name="Petersen C."/>
            <person name="Sorensen T."/>
            <person name="Nielsen M.R."/>
            <person name="Sondergaard T.E."/>
            <person name="Sorensen J.L."/>
            <person name="Fitzpatrick D.A."/>
            <person name="Frisvad J.C."/>
            <person name="Nielsen K.L."/>
        </authorList>
    </citation>
    <scope>NUCLEOTIDE SEQUENCE</scope>
    <source>
        <strain evidence="2">IBT 19713</strain>
    </source>
</reference>
<dbReference type="RefSeq" id="XP_058330524.1">
    <property type="nucleotide sequence ID" value="XM_058474784.1"/>
</dbReference>
<evidence type="ECO:0000256" key="1">
    <source>
        <dbReference type="SAM" id="Phobius"/>
    </source>
</evidence>
<dbReference type="Pfam" id="PF11927">
    <property type="entry name" value="HODM_asu-like"/>
    <property type="match status" value="1"/>
</dbReference>
<feature type="transmembrane region" description="Helical" evidence="1">
    <location>
        <begin position="12"/>
        <end position="30"/>
    </location>
</feature>
<accession>A0A9W9NZB0</accession>
<sequence length="399" mass="45576">MPHPSTLWHEPLSFPILVLGLIVGFCCWAYRWNQRSLPRLAARYNVSKHTTNYEGPTIIPLEDFEWKTTAPLQFRPFKGKDRYNLTMALETLDPSELIPMDSTYKERLRLREELIKQHHDIVVAVNDSPTADPRTRPAVSELYSFILGNYLPTRYPNMFKVSQDTKTHCEMFESVVTGKKWPTTLSTSTPTIRGLEILAETVDEDFLILLPEAETEAMGPSDQPKYILQAYANCYPAGFNSREKLGLRLADIHSPVPGYPEKLERSMDRFFARIEVGRFVKRVNWSITTEAELFAAFGSIHGPAYAEDGTQQAMKPEDLKLDQTFLRCERQTLYRLPSSKALVFGFHTYTYPVQQIKDEGLGEDLAIAIDGLKKGNSPAMYKYKNGNMWGEALKAFLRS</sequence>
<keyword evidence="1" id="KW-0812">Transmembrane</keyword>
<reference evidence="2" key="1">
    <citation type="submission" date="2022-11" db="EMBL/GenBank/DDBJ databases">
        <authorList>
            <person name="Petersen C."/>
        </authorList>
    </citation>
    <scope>NUCLEOTIDE SEQUENCE</scope>
    <source>
        <strain evidence="2">IBT 19713</strain>
    </source>
</reference>
<organism evidence="2 3">
    <name type="scientific">Penicillium chermesinum</name>
    <dbReference type="NCBI Taxonomy" id="63820"/>
    <lineage>
        <taxon>Eukaryota</taxon>
        <taxon>Fungi</taxon>
        <taxon>Dikarya</taxon>
        <taxon>Ascomycota</taxon>
        <taxon>Pezizomycotina</taxon>
        <taxon>Eurotiomycetes</taxon>
        <taxon>Eurotiomycetidae</taxon>
        <taxon>Eurotiales</taxon>
        <taxon>Aspergillaceae</taxon>
        <taxon>Penicillium</taxon>
    </lineage>
</organism>
<keyword evidence="1" id="KW-1133">Transmembrane helix</keyword>
<dbReference type="Proteomes" id="UP001150941">
    <property type="component" value="Unassembled WGS sequence"/>
</dbReference>
<comment type="caution">
    <text evidence="2">The sequence shown here is derived from an EMBL/GenBank/DDBJ whole genome shotgun (WGS) entry which is preliminary data.</text>
</comment>
<dbReference type="GeneID" id="83202087"/>
<gene>
    <name evidence="2" type="ORF">N7468_005487</name>
</gene>
<proteinExistence type="predicted"/>
<dbReference type="EMBL" id="JAPQKS010000004">
    <property type="protein sequence ID" value="KAJ5232531.1"/>
    <property type="molecule type" value="Genomic_DNA"/>
</dbReference>
<keyword evidence="3" id="KW-1185">Reference proteome</keyword>
<protein>
    <submittedName>
        <fullName evidence="2">Uncharacterized protein</fullName>
    </submittedName>
</protein>
<evidence type="ECO:0000313" key="3">
    <source>
        <dbReference type="Proteomes" id="UP001150941"/>
    </source>
</evidence>
<keyword evidence="1" id="KW-0472">Membrane</keyword>
<dbReference type="OrthoDB" id="5043642at2759"/>
<evidence type="ECO:0000313" key="2">
    <source>
        <dbReference type="EMBL" id="KAJ5232531.1"/>
    </source>
</evidence>